<name>A0A0F9GWV2_9ZZZZ</name>
<dbReference type="AlphaFoldDB" id="A0A0F9GWV2"/>
<organism evidence="1">
    <name type="scientific">marine sediment metagenome</name>
    <dbReference type="NCBI Taxonomy" id="412755"/>
    <lineage>
        <taxon>unclassified sequences</taxon>
        <taxon>metagenomes</taxon>
        <taxon>ecological metagenomes</taxon>
    </lineage>
</organism>
<reference evidence="1" key="1">
    <citation type="journal article" date="2015" name="Nature">
        <title>Complex archaea that bridge the gap between prokaryotes and eukaryotes.</title>
        <authorList>
            <person name="Spang A."/>
            <person name="Saw J.H."/>
            <person name="Jorgensen S.L."/>
            <person name="Zaremba-Niedzwiedzka K."/>
            <person name="Martijn J."/>
            <person name="Lind A.E."/>
            <person name="van Eijk R."/>
            <person name="Schleper C."/>
            <person name="Guy L."/>
            <person name="Ettema T.J."/>
        </authorList>
    </citation>
    <scope>NUCLEOTIDE SEQUENCE</scope>
</reference>
<sequence>MIFKSYTLLKNQIKIVRINKPSRDYTFRSKYEDHKMAKLLEKCLDKVKPDVVHVGHLSHLTTSLIEIVKKY</sequence>
<proteinExistence type="predicted"/>
<dbReference type="EMBL" id="LAZR01018751">
    <property type="protein sequence ID" value="KKL95146.1"/>
    <property type="molecule type" value="Genomic_DNA"/>
</dbReference>
<evidence type="ECO:0008006" key="2">
    <source>
        <dbReference type="Google" id="ProtNLM"/>
    </source>
</evidence>
<accession>A0A0F9GWV2</accession>
<gene>
    <name evidence="1" type="ORF">LCGC14_1857550</name>
</gene>
<protein>
    <recommendedName>
        <fullName evidence="2">Glycosyltransferase subfamily 4-like N-terminal domain-containing protein</fullName>
    </recommendedName>
</protein>
<comment type="caution">
    <text evidence="1">The sequence shown here is derived from an EMBL/GenBank/DDBJ whole genome shotgun (WGS) entry which is preliminary data.</text>
</comment>
<evidence type="ECO:0000313" key="1">
    <source>
        <dbReference type="EMBL" id="KKL95146.1"/>
    </source>
</evidence>